<comment type="caution">
    <text evidence="1">The sequence shown here is derived from an EMBL/GenBank/DDBJ whole genome shotgun (WGS) entry which is preliminary data.</text>
</comment>
<dbReference type="Proteomes" id="UP000629468">
    <property type="component" value="Unassembled WGS sequence"/>
</dbReference>
<name>A0A8H7C034_AGABI</name>
<accession>A0A8H7C034</accession>
<dbReference type="AlphaFoldDB" id="A0A8H7C034"/>
<organism evidence="1 2">
    <name type="scientific">Agaricus bisporus var. burnettii</name>
    <dbReference type="NCBI Taxonomy" id="192524"/>
    <lineage>
        <taxon>Eukaryota</taxon>
        <taxon>Fungi</taxon>
        <taxon>Dikarya</taxon>
        <taxon>Basidiomycota</taxon>
        <taxon>Agaricomycotina</taxon>
        <taxon>Agaricomycetes</taxon>
        <taxon>Agaricomycetidae</taxon>
        <taxon>Agaricales</taxon>
        <taxon>Agaricineae</taxon>
        <taxon>Agaricaceae</taxon>
        <taxon>Agaricus</taxon>
    </lineage>
</organism>
<gene>
    <name evidence="1" type="ORF">Agabi119p4_11533</name>
</gene>
<proteinExistence type="predicted"/>
<evidence type="ECO:0000313" key="1">
    <source>
        <dbReference type="EMBL" id="KAF7759838.1"/>
    </source>
</evidence>
<protein>
    <submittedName>
        <fullName evidence="1">Uncharacterized protein</fullName>
    </submittedName>
</protein>
<reference evidence="1 2" key="1">
    <citation type="journal article" name="Sci. Rep.">
        <title>Telomere-to-telomere assembled and centromere annotated genomes of the two main subspecies of the button mushroom Agaricus bisporus reveal especially polymorphic chromosome ends.</title>
        <authorList>
            <person name="Sonnenberg A.S.M."/>
            <person name="Sedaghat-Telgerd N."/>
            <person name="Lavrijssen B."/>
            <person name="Ohm R.A."/>
            <person name="Hendrickx P.M."/>
            <person name="Scholtmeijer K."/>
            <person name="Baars J.J.P."/>
            <person name="van Peer A."/>
        </authorList>
    </citation>
    <scope>NUCLEOTIDE SEQUENCE [LARGE SCALE GENOMIC DNA]</scope>
    <source>
        <strain evidence="1 2">H119_p4</strain>
    </source>
</reference>
<evidence type="ECO:0000313" key="2">
    <source>
        <dbReference type="Proteomes" id="UP000629468"/>
    </source>
</evidence>
<sequence>MASNIEHIITCCCDHRMSNNVTIEEELGHICEFLDCEVEERQPLNAYGQGAIEALHTEESFQCEEHKEVDCKQCFDWVAIIKREAKEREESGRWMSKRNSLQEILRNGGLLDGVPTTS</sequence>
<dbReference type="EMBL" id="JABXXO010000016">
    <property type="protein sequence ID" value="KAF7759838.1"/>
    <property type="molecule type" value="Genomic_DNA"/>
</dbReference>